<sequence length="542" mass="60670">MSFEPVRTARVRTGMRTGVSQRPGSGAFVNQSAVGSIVNANVNIAARPLTKQGLGGVRMQTGQRQMTAGIEQAEARNKITAMQKEISRLREETATSVKKNQQRMVLEKRNKQTESEIRKLKDTIYDLSEIHSRLQKNIGFDDIVSETAMCKRQLVELERTIEDEQRQLRAEESDVRALEAELRALEDGTGQMIAELGVDKVREYERMEQENAEMDADEKALLAQVEQAQAALQQAQGEAAADPTRAAYVAAKKELTARKEQRARILAEIEAMEATLVDHGVSEADQVMSDIQATKTEVAELQQENQVLAAELAKKKELLANESDMTREVTEENERKLITKVAEMESFIARFPGAEAKKQAAIDDATNQIGDLINQLAASIAQSGNGESAEDQLKARTAELEKLQTLEQKVAAETAALDDKLVALAKEREELEEMLRLPAVSDKDSLRQLSIHYAARKSELTQTLSIRGAEYRRVQQAVERNPRIEELAGMEQRLRHIEQQLAQSEEYCRSARRETDYSDLKEQCLALVGQINQHHIRNARAI</sequence>
<accession>A0A8J6AYQ9</accession>
<dbReference type="AlphaFoldDB" id="A0A8J6AYQ9"/>
<feature type="coiled-coil region" evidence="1">
    <location>
        <begin position="147"/>
        <end position="238"/>
    </location>
</feature>
<reference evidence="2" key="1">
    <citation type="submission" date="2021-05" db="EMBL/GenBank/DDBJ databases">
        <title>A free-living protist that lacks canonical eukaryotic 1 DNA replication and segregation systems.</title>
        <authorList>
            <person name="Salas-Leiva D.E."/>
            <person name="Tromer E.C."/>
            <person name="Curtis B.A."/>
            <person name="Jerlstrom-Hultqvist J."/>
            <person name="Kolisko M."/>
            <person name="Yi Z."/>
            <person name="Salas-Leiva J.S."/>
            <person name="Gallot-Lavallee L."/>
            <person name="Kops G.J.P.L."/>
            <person name="Archibald J.M."/>
            <person name="Simpson A.G.B."/>
            <person name="Roger A.J."/>
        </authorList>
    </citation>
    <scope>NUCLEOTIDE SEQUENCE</scope>
    <source>
        <strain evidence="2">BICM</strain>
    </source>
</reference>
<dbReference type="GO" id="GO:0048487">
    <property type="term" value="F:beta-tubulin binding"/>
    <property type="evidence" value="ECO:0007669"/>
    <property type="project" value="InterPro"/>
</dbReference>
<feature type="coiled-coil region" evidence="1">
    <location>
        <begin position="72"/>
        <end position="123"/>
    </location>
</feature>
<proteinExistence type="predicted"/>
<feature type="coiled-coil region" evidence="1">
    <location>
        <begin position="487"/>
        <end position="514"/>
    </location>
</feature>
<keyword evidence="3" id="KW-1185">Reference proteome</keyword>
<evidence type="ECO:0000256" key="1">
    <source>
        <dbReference type="SAM" id="Coils"/>
    </source>
</evidence>
<evidence type="ECO:0000313" key="2">
    <source>
        <dbReference type="EMBL" id="KAG9390514.1"/>
    </source>
</evidence>
<dbReference type="PANTHER" id="PTHR31432:SF0">
    <property type="entry name" value="INTRAFLAGELLAR TRANSPORT PROTEIN 74 HOMOLOG"/>
    <property type="match status" value="1"/>
</dbReference>
<dbReference type="EMBL" id="JAHDYR010000064">
    <property type="protein sequence ID" value="KAG9390514.1"/>
    <property type="molecule type" value="Genomic_DNA"/>
</dbReference>
<dbReference type="PANTHER" id="PTHR31432">
    <property type="entry name" value="INTRAFLAGELLAR TRANSPORT PROTEIN 74 HOMOLOG"/>
    <property type="match status" value="1"/>
</dbReference>
<dbReference type="Proteomes" id="UP000717585">
    <property type="component" value="Unassembled WGS sequence"/>
</dbReference>
<organism evidence="2 3">
    <name type="scientific">Carpediemonas membranifera</name>
    <dbReference type="NCBI Taxonomy" id="201153"/>
    <lineage>
        <taxon>Eukaryota</taxon>
        <taxon>Metamonada</taxon>
        <taxon>Carpediemonas-like organisms</taxon>
        <taxon>Carpediemonas</taxon>
    </lineage>
</organism>
<feature type="coiled-coil region" evidence="1">
    <location>
        <begin position="284"/>
        <end position="321"/>
    </location>
</feature>
<keyword evidence="1" id="KW-0175">Coiled coil</keyword>
<evidence type="ECO:0000313" key="3">
    <source>
        <dbReference type="Proteomes" id="UP000717585"/>
    </source>
</evidence>
<dbReference type="GO" id="GO:0030992">
    <property type="term" value="C:intraciliary transport particle B"/>
    <property type="evidence" value="ECO:0007669"/>
    <property type="project" value="InterPro"/>
</dbReference>
<name>A0A8J6AYQ9_9EUKA</name>
<protein>
    <submittedName>
        <fullName evidence="2">Chromosome partition protein Smc</fullName>
    </submittedName>
</protein>
<dbReference type="InterPro" id="IPR029602">
    <property type="entry name" value="IFT74"/>
</dbReference>
<gene>
    <name evidence="2" type="ORF">J8273_7865</name>
</gene>
<comment type="caution">
    <text evidence="2">The sequence shown here is derived from an EMBL/GenBank/DDBJ whole genome shotgun (WGS) entry which is preliminary data.</text>
</comment>
<dbReference type="OrthoDB" id="444379at2759"/>
<dbReference type="GO" id="GO:0005929">
    <property type="term" value="C:cilium"/>
    <property type="evidence" value="ECO:0007669"/>
    <property type="project" value="TreeGrafter"/>
</dbReference>
<dbReference type="GO" id="GO:0035735">
    <property type="term" value="P:intraciliary transport involved in cilium assembly"/>
    <property type="evidence" value="ECO:0007669"/>
    <property type="project" value="TreeGrafter"/>
</dbReference>